<evidence type="ECO:0000313" key="2">
    <source>
        <dbReference type="Proteomes" id="UP001172082"/>
    </source>
</evidence>
<proteinExistence type="predicted"/>
<comment type="caution">
    <text evidence="1">The sequence shown here is derived from an EMBL/GenBank/DDBJ whole genome shotgun (WGS) entry which is preliminary data.</text>
</comment>
<dbReference type="RefSeq" id="WP_346750034.1">
    <property type="nucleotide sequence ID" value="NZ_JAUJEA010000001.1"/>
</dbReference>
<gene>
    <name evidence="1" type="ORF">QQ008_01505</name>
</gene>
<dbReference type="Proteomes" id="UP001172082">
    <property type="component" value="Unassembled WGS sequence"/>
</dbReference>
<sequence length="513" mass="53791">MKRNKFIYISFICLLVLWSCEQEFKVIQPATPTPPDPEVPSAGSADFTKFIAIGNSLTAGFQAAALFNEGQQTSLGAILNKQFEAVGAGTFNQPDINSENGFNASFSDLSDPLNPVILGRLILAGDPPAPTPTSSDLNAVPDPTINPGFVYSGETSQLNNFGVPGILLGQALIPETGNWTLAGTDPRFNPYYARFASNPGVSTILTDALSAQGTFFLFWLGNNDVLGYATTGGSGAVPLTDPTSFAFQYQTAITAITTDPNIKGVVGNIPDVTSIPFFTLVPYNAIPMDETTATLSNGAYTSYNDGLAGAAQFMIIDQAEMDKRTISFAAGNNAIVIEDETLSDISLPDGQGGTIELPKIRQATANDLILLPASALLGTLADPNNPATVYGVGVALADNLVLIEDEVQEIKDAITAFNTTIKGIADGSDRIAYADVNKTLADLATAGVDSQNGISITPSLVPPTGVFSEDAVHPNSRGYAVAANTFIEAINQEFGANVLKVNIGNYKGTGLPQ</sequence>
<protein>
    <recommendedName>
        <fullName evidence="3">G-D-S-L family lipolytic protein</fullName>
    </recommendedName>
</protein>
<name>A0ABT8KH11_9BACT</name>
<dbReference type="SUPFAM" id="SSF52266">
    <property type="entry name" value="SGNH hydrolase"/>
    <property type="match status" value="2"/>
</dbReference>
<accession>A0ABT8KH11</accession>
<keyword evidence="2" id="KW-1185">Reference proteome</keyword>
<organism evidence="1 2">
    <name type="scientific">Splendidivirga corallicola</name>
    <dbReference type="NCBI Taxonomy" id="3051826"/>
    <lineage>
        <taxon>Bacteria</taxon>
        <taxon>Pseudomonadati</taxon>
        <taxon>Bacteroidota</taxon>
        <taxon>Cytophagia</taxon>
        <taxon>Cytophagales</taxon>
        <taxon>Splendidivirgaceae</taxon>
        <taxon>Splendidivirga</taxon>
    </lineage>
</organism>
<evidence type="ECO:0000313" key="1">
    <source>
        <dbReference type="EMBL" id="MDN5200006.1"/>
    </source>
</evidence>
<dbReference type="Gene3D" id="3.40.50.1110">
    <property type="entry name" value="SGNH hydrolase"/>
    <property type="match status" value="1"/>
</dbReference>
<dbReference type="InterPro" id="IPR036514">
    <property type="entry name" value="SGNH_hydro_sf"/>
</dbReference>
<reference evidence="1" key="1">
    <citation type="submission" date="2023-06" db="EMBL/GenBank/DDBJ databases">
        <title>Genomic of Parafulvivirga corallium.</title>
        <authorList>
            <person name="Wang G."/>
        </authorList>
    </citation>
    <scope>NUCLEOTIDE SEQUENCE</scope>
    <source>
        <strain evidence="1">BMA10</strain>
    </source>
</reference>
<evidence type="ECO:0008006" key="3">
    <source>
        <dbReference type="Google" id="ProtNLM"/>
    </source>
</evidence>
<dbReference type="EMBL" id="JAUJEA010000001">
    <property type="protein sequence ID" value="MDN5200006.1"/>
    <property type="molecule type" value="Genomic_DNA"/>
</dbReference>